<evidence type="ECO:0000313" key="1">
    <source>
        <dbReference type="EMBL" id="MBW81215.1"/>
    </source>
</evidence>
<dbReference type="AlphaFoldDB" id="A0A2P2IJ18"/>
<accession>A0A2P2IJ18</accession>
<reference evidence="1" key="1">
    <citation type="submission" date="2018-02" db="EMBL/GenBank/DDBJ databases">
        <title>Rhizophora mucronata_Transcriptome.</title>
        <authorList>
            <person name="Meera S.P."/>
            <person name="Sreeshan A."/>
            <person name="Augustine A."/>
        </authorList>
    </citation>
    <scope>NUCLEOTIDE SEQUENCE</scope>
    <source>
        <tissue evidence="1">Leaf</tissue>
    </source>
</reference>
<dbReference type="EMBL" id="GGEC01000732">
    <property type="protein sequence ID" value="MBW81215.1"/>
    <property type="molecule type" value="Transcribed_RNA"/>
</dbReference>
<sequence>MSHWRSGASAVVWVIISIGFRSKGENFFRSSGWRIKI</sequence>
<proteinExistence type="predicted"/>
<protein>
    <submittedName>
        <fullName evidence="1">Uncharacterized protein</fullName>
    </submittedName>
</protein>
<organism evidence="1">
    <name type="scientific">Rhizophora mucronata</name>
    <name type="common">Asiatic mangrove</name>
    <dbReference type="NCBI Taxonomy" id="61149"/>
    <lineage>
        <taxon>Eukaryota</taxon>
        <taxon>Viridiplantae</taxon>
        <taxon>Streptophyta</taxon>
        <taxon>Embryophyta</taxon>
        <taxon>Tracheophyta</taxon>
        <taxon>Spermatophyta</taxon>
        <taxon>Magnoliopsida</taxon>
        <taxon>eudicotyledons</taxon>
        <taxon>Gunneridae</taxon>
        <taxon>Pentapetalae</taxon>
        <taxon>rosids</taxon>
        <taxon>fabids</taxon>
        <taxon>Malpighiales</taxon>
        <taxon>Rhizophoraceae</taxon>
        <taxon>Rhizophora</taxon>
    </lineage>
</organism>
<name>A0A2P2IJ18_RHIMU</name>
<dbReference type="EMBL" id="GGEC01000731">
    <property type="protein sequence ID" value="MBW81214.1"/>
    <property type="molecule type" value="Transcribed_RNA"/>
</dbReference>